<dbReference type="SFLD" id="SFLDG01129">
    <property type="entry name" value="C1.5:_HAD__Beta-PGM__Phosphata"/>
    <property type="match status" value="1"/>
</dbReference>
<evidence type="ECO:0000256" key="2">
    <source>
        <dbReference type="ARBA" id="ARBA00006171"/>
    </source>
</evidence>
<evidence type="ECO:0000313" key="8">
    <source>
        <dbReference type="Proteomes" id="UP000544107"/>
    </source>
</evidence>
<dbReference type="GO" id="GO:0046872">
    <property type="term" value="F:metal ion binding"/>
    <property type="evidence" value="ECO:0007669"/>
    <property type="project" value="UniProtKB-KW"/>
</dbReference>
<reference evidence="5 8" key="2">
    <citation type="submission" date="2020-08" db="EMBL/GenBank/DDBJ databases">
        <title>Genomic Encyclopedia of Type Strains, Phase IV (KMG-IV): sequencing the most valuable type-strain genomes for metagenomic binning, comparative biology and taxonomic classification.</title>
        <authorList>
            <person name="Goeker M."/>
        </authorList>
    </citation>
    <scope>NUCLEOTIDE SEQUENCE [LARGE SCALE GENOMIC DNA]</scope>
    <source>
        <strain evidence="5 8">DSM 100021</strain>
    </source>
</reference>
<dbReference type="InterPro" id="IPR023198">
    <property type="entry name" value="PGP-like_dom2"/>
</dbReference>
<dbReference type="STRING" id="887144.BJF91_08425"/>
<comment type="similarity">
    <text evidence="2">Belongs to the HAD-like hydrolase superfamily. CbbY/CbbZ/Gph/YieH family.</text>
</comment>
<dbReference type="PANTHER" id="PTHR46193:SF9">
    <property type="entry name" value="HALOACID DEHALOGENASE-LIKE HYDROLASE DOMAIN-CONTAINING PROTEIN SGPP"/>
    <property type="match status" value="1"/>
</dbReference>
<reference evidence="6 7" key="1">
    <citation type="submission" date="2016-09" db="EMBL/GenBank/DDBJ databases">
        <title>Rhizobium oryziradicis sp. nov., isolated from the root of rice.</title>
        <authorList>
            <person name="Zhao J."/>
            <person name="Zhang X."/>
        </authorList>
    </citation>
    <scope>NUCLEOTIDE SEQUENCE [LARGE SCALE GENOMIC DNA]</scope>
    <source>
        <strain evidence="6 7">14971</strain>
    </source>
</reference>
<dbReference type="SUPFAM" id="SSF56784">
    <property type="entry name" value="HAD-like"/>
    <property type="match status" value="1"/>
</dbReference>
<dbReference type="EMBL" id="JACIED010000002">
    <property type="protein sequence ID" value="MBB4007825.1"/>
    <property type="molecule type" value="Genomic_DNA"/>
</dbReference>
<dbReference type="InterPro" id="IPR041492">
    <property type="entry name" value="HAD_2"/>
</dbReference>
<dbReference type="Gene3D" id="3.40.50.1000">
    <property type="entry name" value="HAD superfamily/HAD-like"/>
    <property type="match status" value="1"/>
</dbReference>
<dbReference type="Proteomes" id="UP000185598">
    <property type="component" value="Unassembled WGS sequence"/>
</dbReference>
<dbReference type="Pfam" id="PF13419">
    <property type="entry name" value="HAD_2"/>
    <property type="match status" value="1"/>
</dbReference>
<evidence type="ECO:0000256" key="1">
    <source>
        <dbReference type="ARBA" id="ARBA00001946"/>
    </source>
</evidence>
<proteinExistence type="inferred from homology"/>
<keyword evidence="7" id="KW-1185">Reference proteome</keyword>
<evidence type="ECO:0000313" key="6">
    <source>
        <dbReference type="EMBL" id="OLP48166.1"/>
    </source>
</evidence>
<dbReference type="SFLD" id="SFLDS00003">
    <property type="entry name" value="Haloacid_Dehalogenase"/>
    <property type="match status" value="1"/>
</dbReference>
<dbReference type="InterPro" id="IPR006439">
    <property type="entry name" value="HAD-SF_hydro_IA"/>
</dbReference>
<dbReference type="NCBIfam" id="TIGR01509">
    <property type="entry name" value="HAD-SF-IA-v3"/>
    <property type="match status" value="1"/>
</dbReference>
<sequence>MIKAVLFDMDGVLIDAKDWHYDALNRALSLFGMPIERDAHLSTYDGLPTKRKLEILSKTRKLPKRLHPFINSLKQDFTAEIAYSKCKPNFLHQRALSRLKAEGFKLAVCSNSIRASVDLMMRLSKLDIYLDFFLSNEDVKHAKPDPEIYVKAIERMGLAPHEVMIVEDNEHGLAAARASGAHVMAVAEVSDVYYEAIKQRIVALAV</sequence>
<dbReference type="GO" id="GO:0016787">
    <property type="term" value="F:hydrolase activity"/>
    <property type="evidence" value="ECO:0007669"/>
    <property type="project" value="UniProtKB-KW"/>
</dbReference>
<accession>A0A1Q9A0Z7</accession>
<dbReference type="InterPro" id="IPR023214">
    <property type="entry name" value="HAD_sf"/>
</dbReference>
<name>A0A1Q9A0Z7_9HYPH</name>
<evidence type="ECO:0000256" key="4">
    <source>
        <dbReference type="ARBA" id="ARBA00022842"/>
    </source>
</evidence>
<comment type="cofactor">
    <cofactor evidence="1">
        <name>Mg(2+)</name>
        <dbReference type="ChEBI" id="CHEBI:18420"/>
    </cofactor>
</comment>
<dbReference type="InterPro" id="IPR051600">
    <property type="entry name" value="Beta-PGM-like"/>
</dbReference>
<dbReference type="InterPro" id="IPR036412">
    <property type="entry name" value="HAD-like_sf"/>
</dbReference>
<keyword evidence="4" id="KW-0460">Magnesium</keyword>
<evidence type="ECO:0000313" key="5">
    <source>
        <dbReference type="EMBL" id="MBB4007825.1"/>
    </source>
</evidence>
<protein>
    <submittedName>
        <fullName evidence="6">HAD family hydrolase</fullName>
    </submittedName>
    <submittedName>
        <fullName evidence="5">HAD superfamily hydrolase (TIGR01509 family)</fullName>
    </submittedName>
</protein>
<dbReference type="Proteomes" id="UP000544107">
    <property type="component" value="Unassembled WGS sequence"/>
</dbReference>
<keyword evidence="6" id="KW-0378">Hydrolase</keyword>
<evidence type="ECO:0000313" key="7">
    <source>
        <dbReference type="Proteomes" id="UP000185598"/>
    </source>
</evidence>
<dbReference type="Gene3D" id="1.10.150.240">
    <property type="entry name" value="Putative phosphatase, domain 2"/>
    <property type="match status" value="1"/>
</dbReference>
<dbReference type="OrthoDB" id="9800058at2"/>
<organism evidence="6 7">
    <name type="scientific">Allorhizobium taibaishanense</name>
    <dbReference type="NCBI Taxonomy" id="887144"/>
    <lineage>
        <taxon>Bacteria</taxon>
        <taxon>Pseudomonadati</taxon>
        <taxon>Pseudomonadota</taxon>
        <taxon>Alphaproteobacteria</taxon>
        <taxon>Hyphomicrobiales</taxon>
        <taxon>Rhizobiaceae</taxon>
        <taxon>Rhizobium/Agrobacterium group</taxon>
        <taxon>Allorhizobium</taxon>
    </lineage>
</organism>
<dbReference type="NCBIfam" id="TIGR01549">
    <property type="entry name" value="HAD-SF-IA-v1"/>
    <property type="match status" value="1"/>
</dbReference>
<dbReference type="PANTHER" id="PTHR46193">
    <property type="entry name" value="6-PHOSPHOGLUCONATE PHOSPHATASE"/>
    <property type="match status" value="1"/>
</dbReference>
<dbReference type="EMBL" id="MKIN01000024">
    <property type="protein sequence ID" value="OLP48166.1"/>
    <property type="molecule type" value="Genomic_DNA"/>
</dbReference>
<comment type="caution">
    <text evidence="6">The sequence shown here is derived from an EMBL/GenBank/DDBJ whole genome shotgun (WGS) entry which is preliminary data.</text>
</comment>
<keyword evidence="3" id="KW-0479">Metal-binding</keyword>
<evidence type="ECO:0000256" key="3">
    <source>
        <dbReference type="ARBA" id="ARBA00022723"/>
    </source>
</evidence>
<dbReference type="AlphaFoldDB" id="A0A1Q9A0Z7"/>
<dbReference type="RefSeq" id="WP_075616219.1">
    <property type="nucleotide sequence ID" value="NZ_JACIED010000002.1"/>
</dbReference>
<gene>
    <name evidence="6" type="ORF">BJF91_08425</name>
    <name evidence="5" type="ORF">GGQ71_002088</name>
</gene>
<dbReference type="CDD" id="cd07505">
    <property type="entry name" value="HAD_BPGM-like"/>
    <property type="match status" value="1"/>
</dbReference>